<dbReference type="PANTHER" id="PTHR11986">
    <property type="entry name" value="AMINOTRANSFERASE CLASS III"/>
    <property type="match status" value="1"/>
</dbReference>
<gene>
    <name evidence="7" type="primary">gabT</name>
    <name evidence="7" type="ORF">OF122_12205</name>
</gene>
<evidence type="ECO:0000256" key="3">
    <source>
        <dbReference type="ARBA" id="ARBA00022576"/>
    </source>
</evidence>
<dbReference type="CDD" id="cd00610">
    <property type="entry name" value="OAT_like"/>
    <property type="match status" value="1"/>
</dbReference>
<dbReference type="Gene3D" id="3.90.1150.10">
    <property type="entry name" value="Aspartate Aminotransferase, domain 1"/>
    <property type="match status" value="1"/>
</dbReference>
<protein>
    <submittedName>
        <fullName evidence="7">4-aminobutyrate--2-oxoglutarate transaminase</fullName>
        <ecNumber evidence="7">2.6.1.19</ecNumber>
    </submittedName>
</protein>
<evidence type="ECO:0000256" key="6">
    <source>
        <dbReference type="RuleBase" id="RU003560"/>
    </source>
</evidence>
<keyword evidence="5 6" id="KW-0663">Pyridoxal phosphate</keyword>
<accession>A0ABY6IK14</accession>
<dbReference type="GO" id="GO:0034386">
    <property type="term" value="F:4-aminobutyrate:2-oxoglutarate transaminase activity"/>
    <property type="evidence" value="ECO:0007669"/>
    <property type="project" value="UniProtKB-EC"/>
</dbReference>
<dbReference type="Gene3D" id="3.40.640.10">
    <property type="entry name" value="Type I PLP-dependent aspartate aminotransferase-like (Major domain)"/>
    <property type="match status" value="1"/>
</dbReference>
<dbReference type="NCBIfam" id="TIGR00700">
    <property type="entry name" value="GABAtrnsam"/>
    <property type="match status" value="1"/>
</dbReference>
<sequence length="424" mass="44287">MTNSKLISRRDAAVARGLASAYPIFVERAENARIWDVEGRSFIDFAGGIAVLNTGHRHPKVLAAATAQIEAYTHTAFQILPYEPYIALAERLNALAPIDGPAKSVFFSTGAEAVENAIKIARAATGRAGVIAFTGGFHGRTHLAMSLTGKISPYRDRLGLGPAGIFHVPFPCQADGVSVEDSLKALERLFRADIAPTDVAAIIIEPVQGEGGFHSAPDALLAQLRALADTHGIVLIADEIQSGFGRTGKMFAIEHSSIRPDLITVAKSLAGGFPLSGVIGRADLMDQAAPGSLGGTYAGNPVACAAALAVLDVIEEEGLLERASLIGARICERLEGFAKSETGVRIDGLRGSGAMIAFDIIDAEGRPDAAAAKAVALRALELGLVILTCGIFGNTIRILVPLTVPDDQLEDGLSRLGTALGKDN</sequence>
<evidence type="ECO:0000256" key="4">
    <source>
        <dbReference type="ARBA" id="ARBA00022679"/>
    </source>
</evidence>
<dbReference type="InterPro" id="IPR004632">
    <property type="entry name" value="4NH2But_aminotransferase_bac"/>
</dbReference>
<dbReference type="InterPro" id="IPR015422">
    <property type="entry name" value="PyrdxlP-dep_Trfase_small"/>
</dbReference>
<evidence type="ECO:0000256" key="5">
    <source>
        <dbReference type="ARBA" id="ARBA00022898"/>
    </source>
</evidence>
<dbReference type="InterPro" id="IPR049704">
    <property type="entry name" value="Aminotrans_3_PPA_site"/>
</dbReference>
<dbReference type="EMBL" id="CP107716">
    <property type="protein sequence ID" value="UYQ70826.1"/>
    <property type="molecule type" value="Genomic_DNA"/>
</dbReference>
<dbReference type="InterPro" id="IPR015424">
    <property type="entry name" value="PyrdxlP-dep_Trfase"/>
</dbReference>
<dbReference type="InterPro" id="IPR050103">
    <property type="entry name" value="Class-III_PLP-dep_AT"/>
</dbReference>
<comment type="cofactor">
    <cofactor evidence="1">
        <name>pyridoxal 5'-phosphate</name>
        <dbReference type="ChEBI" id="CHEBI:597326"/>
    </cofactor>
</comment>
<organism evidence="7 8">
    <name type="scientific">Pelagibacterium flavum</name>
    <dbReference type="NCBI Taxonomy" id="2984530"/>
    <lineage>
        <taxon>Bacteria</taxon>
        <taxon>Pseudomonadati</taxon>
        <taxon>Pseudomonadota</taxon>
        <taxon>Alphaproteobacteria</taxon>
        <taxon>Hyphomicrobiales</taxon>
        <taxon>Devosiaceae</taxon>
        <taxon>Pelagibacterium</taxon>
    </lineage>
</organism>
<evidence type="ECO:0000256" key="2">
    <source>
        <dbReference type="ARBA" id="ARBA00008954"/>
    </source>
</evidence>
<evidence type="ECO:0000313" key="7">
    <source>
        <dbReference type="EMBL" id="UYQ70826.1"/>
    </source>
</evidence>
<dbReference type="PANTHER" id="PTHR11986:SF58">
    <property type="entry name" value="LEUCINE_METHIONINE RACEMASE"/>
    <property type="match status" value="1"/>
</dbReference>
<name>A0ABY6IK14_9HYPH</name>
<proteinExistence type="inferred from homology"/>
<dbReference type="Proteomes" id="UP001163882">
    <property type="component" value="Chromosome"/>
</dbReference>
<dbReference type="InterPro" id="IPR015421">
    <property type="entry name" value="PyrdxlP-dep_Trfase_major"/>
</dbReference>
<reference evidence="7" key="1">
    <citation type="submission" date="2022-10" db="EMBL/GenBank/DDBJ databases">
        <title>YIM 151497 complete genome.</title>
        <authorList>
            <person name="Chen X."/>
        </authorList>
    </citation>
    <scope>NUCLEOTIDE SEQUENCE</scope>
    <source>
        <strain evidence="7">YIM 151497</strain>
    </source>
</reference>
<dbReference type="SUPFAM" id="SSF53383">
    <property type="entry name" value="PLP-dependent transferases"/>
    <property type="match status" value="1"/>
</dbReference>
<dbReference type="PIRSF" id="PIRSF000521">
    <property type="entry name" value="Transaminase_4ab_Lys_Orn"/>
    <property type="match status" value="1"/>
</dbReference>
<dbReference type="Pfam" id="PF00202">
    <property type="entry name" value="Aminotran_3"/>
    <property type="match status" value="1"/>
</dbReference>
<keyword evidence="8" id="KW-1185">Reference proteome</keyword>
<evidence type="ECO:0000256" key="1">
    <source>
        <dbReference type="ARBA" id="ARBA00001933"/>
    </source>
</evidence>
<comment type="similarity">
    <text evidence="2 6">Belongs to the class-III pyridoxal-phosphate-dependent aminotransferase family.</text>
</comment>
<dbReference type="PROSITE" id="PS00600">
    <property type="entry name" value="AA_TRANSFER_CLASS_3"/>
    <property type="match status" value="1"/>
</dbReference>
<keyword evidence="4 7" id="KW-0808">Transferase</keyword>
<dbReference type="RefSeq" id="WP_264224513.1">
    <property type="nucleotide sequence ID" value="NZ_CP107716.1"/>
</dbReference>
<dbReference type="EC" id="2.6.1.19" evidence="7"/>
<evidence type="ECO:0000313" key="8">
    <source>
        <dbReference type="Proteomes" id="UP001163882"/>
    </source>
</evidence>
<dbReference type="InterPro" id="IPR005814">
    <property type="entry name" value="Aminotrans_3"/>
</dbReference>
<keyword evidence="3 7" id="KW-0032">Aminotransferase</keyword>